<feature type="compositionally biased region" description="Acidic residues" evidence="1">
    <location>
        <begin position="81"/>
        <end position="98"/>
    </location>
</feature>
<dbReference type="RefSeq" id="WP_093428233.1">
    <property type="nucleotide sequence ID" value="NZ_FOMJ01000005.1"/>
</dbReference>
<accession>A0A1I1SBC0</accession>
<evidence type="ECO:0000259" key="2">
    <source>
        <dbReference type="Pfam" id="PF01402"/>
    </source>
</evidence>
<name>A0A1I1SBC0_9GAMM</name>
<dbReference type="Pfam" id="PF01402">
    <property type="entry name" value="RHH_1"/>
    <property type="match status" value="1"/>
</dbReference>
<dbReference type="InterPro" id="IPR013321">
    <property type="entry name" value="Arc_rbn_hlx_hlx"/>
</dbReference>
<dbReference type="Proteomes" id="UP000198611">
    <property type="component" value="Unassembled WGS sequence"/>
</dbReference>
<sequence>MGTLNVRLPEELERRLEEEARQAGLPRSELAREAIGDLLERRERARRDQRLAEAARIIAEDPAMYRESREMARDFLPLENEAGDTDGTTDGDGEVWWR</sequence>
<evidence type="ECO:0000256" key="1">
    <source>
        <dbReference type="SAM" id="MobiDB-lite"/>
    </source>
</evidence>
<evidence type="ECO:0000313" key="4">
    <source>
        <dbReference type="Proteomes" id="UP000198611"/>
    </source>
</evidence>
<keyword evidence="4" id="KW-1185">Reference proteome</keyword>
<dbReference type="STRING" id="1123397.SAMN05660831_01585"/>
<dbReference type="InterPro" id="IPR002145">
    <property type="entry name" value="CopG"/>
</dbReference>
<dbReference type="InterPro" id="IPR010985">
    <property type="entry name" value="Ribbon_hlx_hlx"/>
</dbReference>
<dbReference type="SUPFAM" id="SSF47598">
    <property type="entry name" value="Ribbon-helix-helix"/>
    <property type="match status" value="1"/>
</dbReference>
<feature type="region of interest" description="Disordered" evidence="1">
    <location>
        <begin position="76"/>
        <end position="98"/>
    </location>
</feature>
<reference evidence="3 4" key="1">
    <citation type="submission" date="2016-10" db="EMBL/GenBank/DDBJ databases">
        <authorList>
            <person name="de Groot N.N."/>
        </authorList>
    </citation>
    <scope>NUCLEOTIDE SEQUENCE [LARGE SCALE GENOMIC DNA]</scope>
    <source>
        <strain evidence="3 4">HL3</strain>
    </source>
</reference>
<proteinExistence type="predicted"/>
<dbReference type="Gene3D" id="1.10.1220.10">
    <property type="entry name" value="Met repressor-like"/>
    <property type="match status" value="1"/>
</dbReference>
<organism evidence="3 4">
    <name type="scientific">Thiohalospira halophila DSM 15071</name>
    <dbReference type="NCBI Taxonomy" id="1123397"/>
    <lineage>
        <taxon>Bacteria</taxon>
        <taxon>Pseudomonadati</taxon>
        <taxon>Pseudomonadota</taxon>
        <taxon>Gammaproteobacteria</taxon>
        <taxon>Thiohalospirales</taxon>
        <taxon>Thiohalospiraceae</taxon>
        <taxon>Thiohalospira</taxon>
    </lineage>
</organism>
<protein>
    <submittedName>
        <fullName evidence="3">Ribbon-helix-helix protein, copG family</fullName>
    </submittedName>
</protein>
<dbReference type="AlphaFoldDB" id="A0A1I1SBC0"/>
<dbReference type="GO" id="GO:0006355">
    <property type="term" value="P:regulation of DNA-templated transcription"/>
    <property type="evidence" value="ECO:0007669"/>
    <property type="project" value="InterPro"/>
</dbReference>
<dbReference type="EMBL" id="FOMJ01000005">
    <property type="protein sequence ID" value="SFD41908.1"/>
    <property type="molecule type" value="Genomic_DNA"/>
</dbReference>
<feature type="domain" description="Ribbon-helix-helix protein CopG" evidence="2">
    <location>
        <begin position="4"/>
        <end position="41"/>
    </location>
</feature>
<evidence type="ECO:0000313" key="3">
    <source>
        <dbReference type="EMBL" id="SFD41908.1"/>
    </source>
</evidence>
<gene>
    <name evidence="3" type="ORF">SAMN05660831_01585</name>
</gene>